<gene>
    <name evidence="3" type="ORF">PHATRDRAFT_49672</name>
</gene>
<feature type="transmembrane region" description="Helical" evidence="2">
    <location>
        <begin position="429"/>
        <end position="446"/>
    </location>
</feature>
<reference evidence="4" key="2">
    <citation type="submission" date="2008-08" db="EMBL/GenBank/DDBJ databases">
        <authorList>
            <consortium name="Diatom Consortium"/>
            <person name="Grigoriev I."/>
            <person name="Grimwood J."/>
            <person name="Kuo A."/>
            <person name="Otillar R.P."/>
            <person name="Salamov A."/>
            <person name="Detter J.C."/>
            <person name="Lindquist E."/>
            <person name="Shapiro H."/>
            <person name="Lucas S."/>
            <person name="Glavina del Rio T."/>
            <person name="Pitluck S."/>
            <person name="Rokhsar D."/>
            <person name="Bowler C."/>
        </authorList>
    </citation>
    <scope>GENOME REANNOTATION</scope>
    <source>
        <strain evidence="4">CCAP 1055/1</strain>
    </source>
</reference>
<feature type="transmembrane region" description="Helical" evidence="2">
    <location>
        <begin position="70"/>
        <end position="94"/>
    </location>
</feature>
<keyword evidence="2" id="KW-0472">Membrane</keyword>
<dbReference type="AlphaFoldDB" id="B7GBE5"/>
<protein>
    <recommendedName>
        <fullName evidence="5">TLC domain-containing protein</fullName>
    </recommendedName>
</protein>
<dbReference type="OrthoDB" id="537032at2759"/>
<dbReference type="Proteomes" id="UP000000759">
    <property type="component" value="Chromosome 23"/>
</dbReference>
<keyword evidence="2" id="KW-0812">Transmembrane</keyword>
<feature type="transmembrane region" description="Helical" evidence="2">
    <location>
        <begin position="466"/>
        <end position="487"/>
    </location>
</feature>
<evidence type="ECO:0008006" key="5">
    <source>
        <dbReference type="Google" id="ProtNLM"/>
    </source>
</evidence>
<organism evidence="3 4">
    <name type="scientific">Phaeodactylum tricornutum (strain CCAP 1055/1)</name>
    <dbReference type="NCBI Taxonomy" id="556484"/>
    <lineage>
        <taxon>Eukaryota</taxon>
        <taxon>Sar</taxon>
        <taxon>Stramenopiles</taxon>
        <taxon>Ochrophyta</taxon>
        <taxon>Bacillariophyta</taxon>
        <taxon>Bacillariophyceae</taxon>
        <taxon>Bacillariophycidae</taxon>
        <taxon>Naviculales</taxon>
        <taxon>Phaeodactylaceae</taxon>
        <taxon>Phaeodactylum</taxon>
    </lineage>
</organism>
<dbReference type="RefSeq" id="XP_002184452.1">
    <property type="nucleotide sequence ID" value="XM_002184416.1"/>
</dbReference>
<reference evidence="3 4" key="1">
    <citation type="journal article" date="2008" name="Nature">
        <title>The Phaeodactylum genome reveals the evolutionary history of diatom genomes.</title>
        <authorList>
            <person name="Bowler C."/>
            <person name="Allen A.E."/>
            <person name="Badger J.H."/>
            <person name="Grimwood J."/>
            <person name="Jabbari K."/>
            <person name="Kuo A."/>
            <person name="Maheswari U."/>
            <person name="Martens C."/>
            <person name="Maumus F."/>
            <person name="Otillar R.P."/>
            <person name="Rayko E."/>
            <person name="Salamov A."/>
            <person name="Vandepoele K."/>
            <person name="Beszteri B."/>
            <person name="Gruber A."/>
            <person name="Heijde M."/>
            <person name="Katinka M."/>
            <person name="Mock T."/>
            <person name="Valentin K."/>
            <person name="Verret F."/>
            <person name="Berges J.A."/>
            <person name="Brownlee C."/>
            <person name="Cadoret J.P."/>
            <person name="Chiovitti A."/>
            <person name="Choi C.J."/>
            <person name="Coesel S."/>
            <person name="De Martino A."/>
            <person name="Detter J.C."/>
            <person name="Durkin C."/>
            <person name="Falciatore A."/>
            <person name="Fournet J."/>
            <person name="Haruta M."/>
            <person name="Huysman M.J."/>
            <person name="Jenkins B.D."/>
            <person name="Jiroutova K."/>
            <person name="Jorgensen R.E."/>
            <person name="Joubert Y."/>
            <person name="Kaplan A."/>
            <person name="Kroger N."/>
            <person name="Kroth P.G."/>
            <person name="La Roche J."/>
            <person name="Lindquist E."/>
            <person name="Lommer M."/>
            <person name="Martin-Jezequel V."/>
            <person name="Lopez P.J."/>
            <person name="Lucas S."/>
            <person name="Mangogna M."/>
            <person name="McGinnis K."/>
            <person name="Medlin L.K."/>
            <person name="Montsant A."/>
            <person name="Oudot-Le Secq M.P."/>
            <person name="Napoli C."/>
            <person name="Obornik M."/>
            <person name="Parker M.S."/>
            <person name="Petit J.L."/>
            <person name="Porcel B.M."/>
            <person name="Poulsen N."/>
            <person name="Robison M."/>
            <person name="Rychlewski L."/>
            <person name="Rynearson T.A."/>
            <person name="Schmutz J."/>
            <person name="Shapiro H."/>
            <person name="Siaut M."/>
            <person name="Stanley M."/>
            <person name="Sussman M.R."/>
            <person name="Taylor A.R."/>
            <person name="Vardi A."/>
            <person name="von Dassow P."/>
            <person name="Vyverman W."/>
            <person name="Willis A."/>
            <person name="Wyrwicz L.S."/>
            <person name="Rokhsar D.S."/>
            <person name="Weissenbach J."/>
            <person name="Armbrust E.V."/>
            <person name="Green B.R."/>
            <person name="Van de Peer Y."/>
            <person name="Grigoriev I.V."/>
        </authorList>
    </citation>
    <scope>NUCLEOTIDE SEQUENCE [LARGE SCALE GENOMIC DNA]</scope>
    <source>
        <strain evidence="3 4">CCAP 1055/1</strain>
    </source>
</reference>
<feature type="transmembrane region" description="Helical" evidence="2">
    <location>
        <begin position="576"/>
        <end position="598"/>
    </location>
</feature>
<feature type="compositionally biased region" description="Low complexity" evidence="1">
    <location>
        <begin position="49"/>
        <end position="63"/>
    </location>
</feature>
<dbReference type="InParanoid" id="B7GBE5"/>
<name>B7GBE5_PHATC</name>
<sequence>MDDEGMPREVIPVGVTIAYKRKQDGFGLCTPGKPEETLRSSSTTRPVQPESSPPTSKSVTKSPAKQSTSLSVFVEGATLYTACLILPTVAGFLLRSYEEAWWWTSGPNTLTNNPMHHHSRETVVDPNSWSLYAYDTAAYYLCPHGASFSAEEPSILSTWVGTNWYWCPQSNVLNLDAFASPLSPDAHSTDFAYIAMMSLILAIVRVAVVHYFVPLEDSERVVAWVRCKSLHLLSADYSATLTPREEASPRPKLRLYANDSSATQTDTQATLQIPSLFSSSTDHRESQANLGLSYEDSDREAEDFVPPQSFFASSNDLGPTPDEFFEELSSRIQTTTSTPPSALERHTSSRLHAAPRYATAVFRLIYTTIVIALALIYFSDADFWPWYVGGHGSTRNCWDLSGGLANVLDSDFDQRNTVLRRYFLWQASYHWHSGAFHVLTILILLMHPKQQEAPRRFVSVQTSTTAYIRSLFQHMIALALIASAYFFSSLRRLVTIGMFAFDVSSWCLHLLQICINAPETSRLRRVQVVTILHRYLVIPVFVVCRFGIWPALWYSATFESQSWLRQLEQTLVPGAALVMRAFMHIWFVLTMGVTVVYVRRLLLHPHVRRIASHTTTAKWE</sequence>
<proteinExistence type="predicted"/>
<evidence type="ECO:0000256" key="1">
    <source>
        <dbReference type="SAM" id="MobiDB-lite"/>
    </source>
</evidence>
<feature type="transmembrane region" description="Helical" evidence="2">
    <location>
        <begin position="493"/>
        <end position="515"/>
    </location>
</feature>
<dbReference type="eggNOG" id="ENOG502SMP7">
    <property type="taxonomic scope" value="Eukaryota"/>
</dbReference>
<feature type="transmembrane region" description="Helical" evidence="2">
    <location>
        <begin position="191"/>
        <end position="213"/>
    </location>
</feature>
<dbReference type="HOGENOM" id="CLU_441116_0_0_1"/>
<dbReference type="GeneID" id="7198155"/>
<keyword evidence="4" id="KW-1185">Reference proteome</keyword>
<dbReference type="OMA" id="ICINAPE"/>
<feature type="transmembrane region" description="Helical" evidence="2">
    <location>
        <begin position="360"/>
        <end position="378"/>
    </location>
</feature>
<evidence type="ECO:0000313" key="4">
    <source>
        <dbReference type="Proteomes" id="UP000000759"/>
    </source>
</evidence>
<dbReference type="KEGG" id="pti:PHATRDRAFT_49672"/>
<evidence type="ECO:0000256" key="2">
    <source>
        <dbReference type="SAM" id="Phobius"/>
    </source>
</evidence>
<keyword evidence="2" id="KW-1133">Transmembrane helix</keyword>
<accession>B7GBE5</accession>
<feature type="transmembrane region" description="Helical" evidence="2">
    <location>
        <begin position="535"/>
        <end position="556"/>
    </location>
</feature>
<feature type="region of interest" description="Disordered" evidence="1">
    <location>
        <begin position="278"/>
        <end position="297"/>
    </location>
</feature>
<dbReference type="EMBL" id="CM000625">
    <property type="protein sequence ID" value="EEC44201.1"/>
    <property type="molecule type" value="Genomic_DNA"/>
</dbReference>
<evidence type="ECO:0000313" key="3">
    <source>
        <dbReference type="EMBL" id="EEC44201.1"/>
    </source>
</evidence>
<dbReference type="PaxDb" id="2850-Phatr49672"/>
<feature type="region of interest" description="Disordered" evidence="1">
    <location>
        <begin position="24"/>
        <end position="63"/>
    </location>
</feature>